<proteinExistence type="predicted"/>
<sequence>MNKKSYFERIQELKGKARLIQNRDEATISELESLYKAVFKDSIKKGCGDCAVAAYGKLIRLTEDQVNTMSTKKFVLKKNVAIQLEFGSAEMISNETLTDDLAIRLLSKRPKLISEFEKYPVGEDGKVLLELPTSEINAAEDDEPVADPNANSNDPEGKTDPLKTGEVPDDSEDGEPKEDSTVHKLEEPEAKDSDSGTDSGEPGSSEHEDQDKSREVNQASTGEQPVMETDSDGRAALVEQLSKAEEIYNALPKNQKLTKEGQEVKKQIDEFKKQLEG</sequence>
<evidence type="ECO:0000256" key="1">
    <source>
        <dbReference type="SAM" id="MobiDB-lite"/>
    </source>
</evidence>
<feature type="compositionally biased region" description="Acidic residues" evidence="1">
    <location>
        <begin position="167"/>
        <end position="176"/>
    </location>
</feature>
<dbReference type="EMBL" id="JBHUPA010000002">
    <property type="protein sequence ID" value="MFD2961619.1"/>
    <property type="molecule type" value="Genomic_DNA"/>
</dbReference>
<name>A0ABW6B073_9SPHI</name>
<comment type="caution">
    <text evidence="2">The sequence shown here is derived from an EMBL/GenBank/DDBJ whole genome shotgun (WGS) entry which is preliminary data.</text>
</comment>
<dbReference type="Proteomes" id="UP001597560">
    <property type="component" value="Unassembled WGS sequence"/>
</dbReference>
<protein>
    <submittedName>
        <fullName evidence="2">Uncharacterized protein</fullName>
    </submittedName>
</protein>
<dbReference type="RefSeq" id="WP_377609854.1">
    <property type="nucleotide sequence ID" value="NZ_JBHUPA010000002.1"/>
</dbReference>
<evidence type="ECO:0000313" key="3">
    <source>
        <dbReference type="Proteomes" id="UP001597560"/>
    </source>
</evidence>
<accession>A0ABW6B073</accession>
<feature type="compositionally biased region" description="Basic and acidic residues" evidence="1">
    <location>
        <begin position="204"/>
        <end position="215"/>
    </location>
</feature>
<feature type="compositionally biased region" description="Basic and acidic residues" evidence="1">
    <location>
        <begin position="177"/>
        <end position="194"/>
    </location>
</feature>
<organism evidence="2 3">
    <name type="scientific">Olivibacter jilunii</name>
    <dbReference type="NCBI Taxonomy" id="985016"/>
    <lineage>
        <taxon>Bacteria</taxon>
        <taxon>Pseudomonadati</taxon>
        <taxon>Bacteroidota</taxon>
        <taxon>Sphingobacteriia</taxon>
        <taxon>Sphingobacteriales</taxon>
        <taxon>Sphingobacteriaceae</taxon>
        <taxon>Olivibacter</taxon>
    </lineage>
</organism>
<reference evidence="3" key="1">
    <citation type="journal article" date="2019" name="Int. J. Syst. Evol. Microbiol.">
        <title>The Global Catalogue of Microorganisms (GCM) 10K type strain sequencing project: providing services to taxonomists for standard genome sequencing and annotation.</title>
        <authorList>
            <consortium name="The Broad Institute Genomics Platform"/>
            <consortium name="The Broad Institute Genome Sequencing Center for Infectious Disease"/>
            <person name="Wu L."/>
            <person name="Ma J."/>
        </authorList>
    </citation>
    <scope>NUCLEOTIDE SEQUENCE [LARGE SCALE GENOMIC DNA]</scope>
    <source>
        <strain evidence="3">KCTC 23098</strain>
    </source>
</reference>
<gene>
    <name evidence="2" type="ORF">ACFS6J_07480</name>
</gene>
<keyword evidence="3" id="KW-1185">Reference proteome</keyword>
<feature type="region of interest" description="Disordered" evidence="1">
    <location>
        <begin position="137"/>
        <end position="234"/>
    </location>
</feature>
<evidence type="ECO:0000313" key="2">
    <source>
        <dbReference type="EMBL" id="MFD2961619.1"/>
    </source>
</evidence>